<dbReference type="Pfam" id="PF02575">
    <property type="entry name" value="YbaB_DNA_bd"/>
    <property type="match status" value="1"/>
</dbReference>
<reference evidence="4 5" key="1">
    <citation type="submission" date="2018-06" db="EMBL/GenBank/DDBJ databases">
        <authorList>
            <consortium name="Pathogen Informatics"/>
            <person name="Doyle S."/>
        </authorList>
    </citation>
    <scope>NUCLEOTIDE SEQUENCE [LARGE SCALE GENOMIC DNA]</scope>
    <source>
        <strain evidence="4 5">NCTC11532</strain>
    </source>
</reference>
<sequence>MDMNQNLGNLMKEAQKMQQRMQEAQQQLSQLIVTGEAGGGMVAVKMNGRHDITEVKIKPTMMEEDVEMLEDLVAAAVNDAVRKIEKASKEKISQLTAGLNIPTDLMGGDKGDKE</sequence>
<evidence type="ECO:0000256" key="3">
    <source>
        <dbReference type="SAM" id="Coils"/>
    </source>
</evidence>
<protein>
    <recommendedName>
        <fullName evidence="2">Nucleoid-associated protein NCTC11532_00241</fullName>
    </recommendedName>
</protein>
<dbReference type="SUPFAM" id="SSF82607">
    <property type="entry name" value="YbaB-like"/>
    <property type="match status" value="1"/>
</dbReference>
<comment type="similarity">
    <text evidence="2">Belongs to the YbaB/EbfC family.</text>
</comment>
<dbReference type="PIRSF" id="PIRSF004555">
    <property type="entry name" value="UCP004555"/>
    <property type="match status" value="1"/>
</dbReference>
<keyword evidence="5" id="KW-1185">Reference proteome</keyword>
<dbReference type="EMBL" id="UGPB01000001">
    <property type="protein sequence ID" value="STY28078.1"/>
    <property type="molecule type" value="Genomic_DNA"/>
</dbReference>
<comment type="subcellular location">
    <subcellularLocation>
        <location evidence="2">Cytoplasm</location>
        <location evidence="2">Nucleoid</location>
    </subcellularLocation>
</comment>
<dbReference type="GO" id="GO:0043590">
    <property type="term" value="C:bacterial nucleoid"/>
    <property type="evidence" value="ECO:0007669"/>
    <property type="project" value="UniProtKB-UniRule"/>
</dbReference>
<gene>
    <name evidence="4" type="primary">ybaB</name>
    <name evidence="4" type="ORF">NCTC11532_00241</name>
</gene>
<keyword evidence="2" id="KW-0963">Cytoplasm</keyword>
<organism evidence="4 5">
    <name type="scientific">Legionella wadsworthii</name>
    <dbReference type="NCBI Taxonomy" id="28088"/>
    <lineage>
        <taxon>Bacteria</taxon>
        <taxon>Pseudomonadati</taxon>
        <taxon>Pseudomonadota</taxon>
        <taxon>Gammaproteobacteria</taxon>
        <taxon>Legionellales</taxon>
        <taxon>Legionellaceae</taxon>
        <taxon>Legionella</taxon>
    </lineage>
</organism>
<dbReference type="PANTHER" id="PTHR33449:SF1">
    <property type="entry name" value="NUCLEOID-ASSOCIATED PROTEIN YBAB"/>
    <property type="match status" value="1"/>
</dbReference>
<name>A0A378LQF9_9GAMM</name>
<dbReference type="AlphaFoldDB" id="A0A378LQF9"/>
<dbReference type="InterPro" id="IPR036894">
    <property type="entry name" value="YbaB-like_sf"/>
</dbReference>
<dbReference type="Proteomes" id="UP000255297">
    <property type="component" value="Unassembled WGS sequence"/>
</dbReference>
<dbReference type="PANTHER" id="PTHR33449">
    <property type="entry name" value="NUCLEOID-ASSOCIATED PROTEIN YBAB"/>
    <property type="match status" value="1"/>
</dbReference>
<evidence type="ECO:0000313" key="5">
    <source>
        <dbReference type="Proteomes" id="UP000255297"/>
    </source>
</evidence>
<feature type="coiled-coil region" evidence="3">
    <location>
        <begin position="4"/>
        <end position="34"/>
    </location>
</feature>
<dbReference type="NCBIfam" id="TIGR00103">
    <property type="entry name" value="DNA_YbaB_EbfC"/>
    <property type="match status" value="1"/>
</dbReference>
<evidence type="ECO:0000256" key="1">
    <source>
        <dbReference type="ARBA" id="ARBA00023125"/>
    </source>
</evidence>
<dbReference type="HAMAP" id="MF_00274">
    <property type="entry name" value="DNA_YbaB_EbfC"/>
    <property type="match status" value="1"/>
</dbReference>
<dbReference type="GO" id="GO:0005829">
    <property type="term" value="C:cytosol"/>
    <property type="evidence" value="ECO:0007669"/>
    <property type="project" value="TreeGrafter"/>
</dbReference>
<evidence type="ECO:0000256" key="2">
    <source>
        <dbReference type="HAMAP-Rule" id="MF_00274"/>
    </source>
</evidence>
<evidence type="ECO:0000313" key="4">
    <source>
        <dbReference type="EMBL" id="STY28078.1"/>
    </source>
</evidence>
<dbReference type="Gene3D" id="3.30.1310.10">
    <property type="entry name" value="Nucleoid-associated protein YbaB-like domain"/>
    <property type="match status" value="1"/>
</dbReference>
<accession>A0A378LQF9</accession>
<dbReference type="InterPro" id="IPR004401">
    <property type="entry name" value="YbaB/EbfC"/>
</dbReference>
<dbReference type="OrthoDB" id="9808738at2"/>
<comment type="subunit">
    <text evidence="2">Homodimer.</text>
</comment>
<dbReference type="RefSeq" id="WP_031567227.1">
    <property type="nucleotide sequence ID" value="NZ_CAAAIS010000005.1"/>
</dbReference>
<keyword evidence="3" id="KW-0175">Coiled coil</keyword>
<dbReference type="GO" id="GO:0003677">
    <property type="term" value="F:DNA binding"/>
    <property type="evidence" value="ECO:0007669"/>
    <property type="project" value="UniProtKB-UniRule"/>
</dbReference>
<dbReference type="STRING" id="1122170.GCA_000701265_01798"/>
<keyword evidence="1 2" id="KW-0238">DNA-binding</keyword>
<comment type="function">
    <text evidence="2">Binds to DNA and alters its conformation. May be involved in regulation of gene expression, nucleoid organization and DNA protection.</text>
</comment>
<proteinExistence type="inferred from homology"/>